<dbReference type="Proteomes" id="UP000220635">
    <property type="component" value="Unassembled WGS sequence"/>
</dbReference>
<dbReference type="RefSeq" id="WP_000773911.1">
    <property type="nucleotide sequence ID" value="NZ_NTWE01000078.1"/>
</dbReference>
<evidence type="ECO:0000313" key="3">
    <source>
        <dbReference type="Proteomes" id="UP000220635"/>
    </source>
</evidence>
<organism evidence="2 4">
    <name type="scientific">Bacillus cereus</name>
    <dbReference type="NCBI Taxonomy" id="1396"/>
    <lineage>
        <taxon>Bacteria</taxon>
        <taxon>Bacillati</taxon>
        <taxon>Bacillota</taxon>
        <taxon>Bacilli</taxon>
        <taxon>Bacillales</taxon>
        <taxon>Bacillaceae</taxon>
        <taxon>Bacillus</taxon>
        <taxon>Bacillus cereus group</taxon>
    </lineage>
</organism>
<dbReference type="Proteomes" id="UP000225182">
    <property type="component" value="Unassembled WGS sequence"/>
</dbReference>
<gene>
    <name evidence="1" type="ORF">CN425_26905</name>
    <name evidence="2" type="ORF">COJ50_12370</name>
</gene>
<dbReference type="AlphaFoldDB" id="A0A2B1KIZ8"/>
<comment type="caution">
    <text evidence="2">The sequence shown here is derived from an EMBL/GenBank/DDBJ whole genome shotgun (WGS) entry which is preliminary data.</text>
</comment>
<evidence type="ECO:0000313" key="4">
    <source>
        <dbReference type="Proteomes" id="UP000225182"/>
    </source>
</evidence>
<dbReference type="EMBL" id="NTWE01000078">
    <property type="protein sequence ID" value="PEV95203.1"/>
    <property type="molecule type" value="Genomic_DNA"/>
</dbReference>
<sequence>MKLNNTKFAELNEKELQTNGGARGIFGPIVKAGKQCWDNASCREKTYGTYGRTDSRYKHGAPYGKW</sequence>
<accession>A0A2B1KIZ8</accession>
<name>A0A2B1KIZ8_BACCE</name>
<evidence type="ECO:0000313" key="1">
    <source>
        <dbReference type="EMBL" id="PEV95203.1"/>
    </source>
</evidence>
<reference evidence="3 4" key="1">
    <citation type="submission" date="2017-09" db="EMBL/GenBank/DDBJ databases">
        <title>Large-scale bioinformatics analysis of Bacillus genomes uncovers conserved roles of natural products in bacterial physiology.</title>
        <authorList>
            <consortium name="Agbiome Team Llc"/>
            <person name="Bleich R.M."/>
            <person name="Grubbs K.J."/>
            <person name="Santa Maria K.C."/>
            <person name="Allen S.E."/>
            <person name="Farag S."/>
            <person name="Shank E.A."/>
            <person name="Bowers A."/>
        </authorList>
    </citation>
    <scope>NUCLEOTIDE SEQUENCE [LARGE SCALE GENOMIC DNA]</scope>
    <source>
        <strain evidence="1 3">AFS010695</strain>
        <strain evidence="2 4">AFS076905</strain>
    </source>
</reference>
<evidence type="ECO:0000313" key="2">
    <source>
        <dbReference type="EMBL" id="PFN26081.1"/>
    </source>
</evidence>
<protein>
    <submittedName>
        <fullName evidence="2">Uncharacterized protein</fullName>
    </submittedName>
</protein>
<proteinExistence type="predicted"/>
<dbReference type="EMBL" id="NUYN01000016">
    <property type="protein sequence ID" value="PFN26081.1"/>
    <property type="molecule type" value="Genomic_DNA"/>
</dbReference>